<evidence type="ECO:0000313" key="2">
    <source>
        <dbReference type="Proteomes" id="UP000253529"/>
    </source>
</evidence>
<dbReference type="Proteomes" id="UP000253529">
    <property type="component" value="Unassembled WGS sequence"/>
</dbReference>
<comment type="caution">
    <text evidence="1">The sequence shown here is derived from an EMBL/GenBank/DDBJ whole genome shotgun (WGS) entry which is preliminary data.</text>
</comment>
<dbReference type="CDD" id="cd06154">
    <property type="entry name" value="YjgF_YER057c_UK114_like_6"/>
    <property type="match status" value="1"/>
</dbReference>
<name>A0A366FK96_9HYPH</name>
<proteinExistence type="predicted"/>
<sequence length="132" mass="14173">MKPTRRLISSGSPFERAYGYSRAVVSGEDVHVSGTTGYDYARMTMPEDPADQARAIYATFAAVLKEAGAALSDVVRLRTYVTDSAFCAPVLAAQGEVFAEIRPAATIVVVSALLTPEMKVEIEADARISRRG</sequence>
<dbReference type="InterPro" id="IPR035959">
    <property type="entry name" value="RutC-like_sf"/>
</dbReference>
<dbReference type="InterPro" id="IPR006175">
    <property type="entry name" value="YjgF/YER057c/UK114"/>
</dbReference>
<keyword evidence="2" id="KW-1185">Reference proteome</keyword>
<dbReference type="OrthoDB" id="9799840at2"/>
<evidence type="ECO:0000313" key="1">
    <source>
        <dbReference type="EMBL" id="RBP14400.1"/>
    </source>
</evidence>
<protein>
    <submittedName>
        <fullName evidence="1">Enamine deaminase RidA (YjgF/YER057c/UK114 family)</fullName>
    </submittedName>
</protein>
<gene>
    <name evidence="1" type="ORF">DFR50_109154</name>
</gene>
<dbReference type="PANTHER" id="PTHR43857:SF1">
    <property type="entry name" value="YJGH FAMILY PROTEIN"/>
    <property type="match status" value="1"/>
</dbReference>
<accession>A0A366FK96</accession>
<dbReference type="AlphaFoldDB" id="A0A366FK96"/>
<dbReference type="Gene3D" id="3.30.1330.40">
    <property type="entry name" value="RutC-like"/>
    <property type="match status" value="1"/>
</dbReference>
<dbReference type="SUPFAM" id="SSF55298">
    <property type="entry name" value="YjgF-like"/>
    <property type="match status" value="1"/>
</dbReference>
<dbReference type="RefSeq" id="WP_113889076.1">
    <property type="nucleotide sequence ID" value="NZ_QNRK01000009.1"/>
</dbReference>
<dbReference type="Pfam" id="PF01042">
    <property type="entry name" value="Ribonuc_L-PSP"/>
    <property type="match status" value="1"/>
</dbReference>
<dbReference type="PANTHER" id="PTHR43857">
    <property type="entry name" value="BLR7761 PROTEIN"/>
    <property type="match status" value="1"/>
</dbReference>
<reference evidence="1 2" key="1">
    <citation type="submission" date="2018-06" db="EMBL/GenBank/DDBJ databases">
        <title>Genomic Encyclopedia of Type Strains, Phase IV (KMG-IV): sequencing the most valuable type-strain genomes for metagenomic binning, comparative biology and taxonomic classification.</title>
        <authorList>
            <person name="Goeker M."/>
        </authorList>
    </citation>
    <scope>NUCLEOTIDE SEQUENCE [LARGE SCALE GENOMIC DNA]</scope>
    <source>
        <strain evidence="1 2">DSM 24875</strain>
    </source>
</reference>
<dbReference type="EMBL" id="QNRK01000009">
    <property type="protein sequence ID" value="RBP14400.1"/>
    <property type="molecule type" value="Genomic_DNA"/>
</dbReference>
<organism evidence="1 2">
    <name type="scientific">Roseiarcus fermentans</name>
    <dbReference type="NCBI Taxonomy" id="1473586"/>
    <lineage>
        <taxon>Bacteria</taxon>
        <taxon>Pseudomonadati</taxon>
        <taxon>Pseudomonadota</taxon>
        <taxon>Alphaproteobacteria</taxon>
        <taxon>Hyphomicrobiales</taxon>
        <taxon>Roseiarcaceae</taxon>
        <taxon>Roseiarcus</taxon>
    </lineage>
</organism>